<dbReference type="PROSITE" id="PS00018">
    <property type="entry name" value="EF_HAND_1"/>
    <property type="match status" value="1"/>
</dbReference>
<keyword evidence="3" id="KW-0061">Asparagine biosynthesis</keyword>
<dbReference type="SUPFAM" id="SSF47473">
    <property type="entry name" value="EF-hand"/>
    <property type="match status" value="1"/>
</dbReference>
<dbReference type="Gene3D" id="1.10.238.10">
    <property type="entry name" value="EF-hand"/>
    <property type="match status" value="1"/>
</dbReference>
<dbReference type="SUPFAM" id="SSF56235">
    <property type="entry name" value="N-terminal nucleophile aminohydrolases (Ntn hydrolases)"/>
    <property type="match status" value="1"/>
</dbReference>
<organism evidence="8 9">
    <name type="scientific">Temnothorax longispinosus</name>
    <dbReference type="NCBI Taxonomy" id="300112"/>
    <lineage>
        <taxon>Eukaryota</taxon>
        <taxon>Metazoa</taxon>
        <taxon>Ecdysozoa</taxon>
        <taxon>Arthropoda</taxon>
        <taxon>Hexapoda</taxon>
        <taxon>Insecta</taxon>
        <taxon>Pterygota</taxon>
        <taxon>Neoptera</taxon>
        <taxon>Endopterygota</taxon>
        <taxon>Hymenoptera</taxon>
        <taxon>Apocrita</taxon>
        <taxon>Aculeata</taxon>
        <taxon>Formicoidea</taxon>
        <taxon>Formicidae</taxon>
        <taxon>Myrmicinae</taxon>
        <taxon>Temnothorax</taxon>
    </lineage>
</organism>
<dbReference type="PANTHER" id="PTHR45937">
    <property type="entry name" value="ASPARAGINE SYNTHETASE DOMAIN-CONTAINING PROTEIN 1"/>
    <property type="match status" value="1"/>
</dbReference>
<dbReference type="GO" id="GO:0005509">
    <property type="term" value="F:calcium ion binding"/>
    <property type="evidence" value="ECO:0007669"/>
    <property type="project" value="InterPro"/>
</dbReference>
<dbReference type="Pfam" id="PF00733">
    <property type="entry name" value="Asn_synthase"/>
    <property type="match status" value="1"/>
</dbReference>
<dbReference type="GO" id="GO:0006529">
    <property type="term" value="P:asparagine biosynthetic process"/>
    <property type="evidence" value="ECO:0007669"/>
    <property type="project" value="UniProtKB-KW"/>
</dbReference>
<dbReference type="Gene3D" id="3.60.20.10">
    <property type="entry name" value="Glutamine Phosphoribosylpyrophosphate, subunit 1, domain 1"/>
    <property type="match status" value="1"/>
</dbReference>
<evidence type="ECO:0000256" key="6">
    <source>
        <dbReference type="SAM" id="MobiDB-lite"/>
    </source>
</evidence>
<comment type="caution">
    <text evidence="8">The sequence shown here is derived from an EMBL/GenBank/DDBJ whole genome shotgun (WGS) entry which is preliminary data.</text>
</comment>
<evidence type="ECO:0000313" key="9">
    <source>
        <dbReference type="Proteomes" id="UP000310200"/>
    </source>
</evidence>
<feature type="region of interest" description="Disordered" evidence="6">
    <location>
        <begin position="1261"/>
        <end position="1292"/>
    </location>
</feature>
<feature type="coiled-coil region" evidence="5">
    <location>
        <begin position="1026"/>
        <end position="1130"/>
    </location>
</feature>
<feature type="coiled-coil region" evidence="5">
    <location>
        <begin position="954"/>
        <end position="981"/>
    </location>
</feature>
<dbReference type="InterPro" id="IPR018247">
    <property type="entry name" value="EF_Hand_1_Ca_BS"/>
</dbReference>
<dbReference type="CDD" id="cd01991">
    <property type="entry name" value="Asn_synthase_B_C"/>
    <property type="match status" value="1"/>
</dbReference>
<keyword evidence="5" id="KW-0175">Coiled coil</keyword>
<dbReference type="InterPro" id="IPR011992">
    <property type="entry name" value="EF-hand-dom_pair"/>
</dbReference>
<dbReference type="PROSITE" id="PS00303">
    <property type="entry name" value="S100_CABP"/>
    <property type="match status" value="1"/>
</dbReference>
<dbReference type="PROSITE" id="PS50222">
    <property type="entry name" value="EF_HAND_2"/>
    <property type="match status" value="1"/>
</dbReference>
<dbReference type="InterPro" id="IPR001751">
    <property type="entry name" value="S100/CaBP7/8-like_CS"/>
</dbReference>
<dbReference type="InterPro" id="IPR029055">
    <property type="entry name" value="Ntn_hydrolases_N"/>
</dbReference>
<dbReference type="InterPro" id="IPR002048">
    <property type="entry name" value="EF_hand_dom"/>
</dbReference>
<feature type="domain" description="EF-hand" evidence="7">
    <location>
        <begin position="796"/>
        <end position="831"/>
    </location>
</feature>
<evidence type="ECO:0000256" key="1">
    <source>
        <dbReference type="ARBA" id="ARBA00022605"/>
    </source>
</evidence>
<evidence type="ECO:0000256" key="5">
    <source>
        <dbReference type="SAM" id="Coils"/>
    </source>
</evidence>
<dbReference type="InterPro" id="IPR051857">
    <property type="entry name" value="Asn_synthetase_domain"/>
</dbReference>
<dbReference type="InterPro" id="IPR001962">
    <property type="entry name" value="Asn_synthase"/>
</dbReference>
<dbReference type="GO" id="GO:0004066">
    <property type="term" value="F:asparagine synthase (glutamine-hydrolyzing) activity"/>
    <property type="evidence" value="ECO:0007669"/>
    <property type="project" value="InterPro"/>
</dbReference>
<feature type="coiled-coil region" evidence="5">
    <location>
        <begin position="1352"/>
        <end position="1408"/>
    </location>
</feature>
<reference evidence="8 9" key="1">
    <citation type="journal article" date="2019" name="Philos. Trans. R. Soc. Lond., B, Biol. Sci.">
        <title>Ant behaviour and brain gene expression of defending hosts depend on the ecological success of the intruding social parasite.</title>
        <authorList>
            <person name="Kaur R."/>
            <person name="Stoldt M."/>
            <person name="Jongepier E."/>
            <person name="Feldmeyer B."/>
            <person name="Menzel F."/>
            <person name="Bornberg-Bauer E."/>
            <person name="Foitzik S."/>
        </authorList>
    </citation>
    <scope>NUCLEOTIDE SEQUENCE [LARGE SCALE GENOMIC DNA]</scope>
    <source>
        <tissue evidence="8">Whole body</tissue>
    </source>
</reference>
<keyword evidence="4" id="KW-0315">Glutamine amidotransferase</keyword>
<dbReference type="STRING" id="300112.A0A4S2JNF0"/>
<dbReference type="InterPro" id="IPR014729">
    <property type="entry name" value="Rossmann-like_a/b/a_fold"/>
</dbReference>
<dbReference type="Proteomes" id="UP000310200">
    <property type="component" value="Unassembled WGS sequence"/>
</dbReference>
<evidence type="ECO:0000313" key="8">
    <source>
        <dbReference type="EMBL" id="TGZ37016.1"/>
    </source>
</evidence>
<evidence type="ECO:0000259" key="7">
    <source>
        <dbReference type="PROSITE" id="PS50222"/>
    </source>
</evidence>
<evidence type="ECO:0000256" key="3">
    <source>
        <dbReference type="ARBA" id="ARBA00022888"/>
    </source>
</evidence>
<accession>A0A4S2JNF0</accession>
<dbReference type="PANTHER" id="PTHR45937:SF1">
    <property type="entry name" value="ASPARAGINE SYNTHETASE DOMAIN-CONTAINING PROTEIN 1"/>
    <property type="match status" value="1"/>
</dbReference>
<keyword evidence="9" id="KW-1185">Reference proteome</keyword>
<protein>
    <recommendedName>
        <fullName evidence="7">EF-hand domain-containing protein</fullName>
    </recommendedName>
</protein>
<evidence type="ECO:0000256" key="4">
    <source>
        <dbReference type="ARBA" id="ARBA00022962"/>
    </source>
</evidence>
<dbReference type="Gene3D" id="3.40.50.620">
    <property type="entry name" value="HUPs"/>
    <property type="match status" value="1"/>
</dbReference>
<sequence>MYNVKMVRNSSTFKCIAAYITVTSIHTMCGIFCSIYQPEQDSESTKQWNICKDAIAARGPDYLMEKRLTLSRDWLGHFAAAVLWMQGPRVTTQPSLDDNENLLLWNGDLFSGHLARDDVCDTNIILTELQSTKDVVSVLRKIEGPYCLVYYQKSSNTLYFGRDIIGRHSLLLKVDNKANSLTLASVANKKIKGIVEVPAIGIFAMNLNMSRINLACYPWKEPDLRFTDIIQVLETTLRVDIDIKDTILGACSSAWTTLHLHPSRKDVEYLENVPCSKDFNEVLHHLLKYEEVDERVERLTKLLHESVKIRVKKKPNYCKTCIRIILSGGSVTCTHSKIGILFSGGLDSAILTVIADKYVPEDESIDLINVAFERPASKNQNASHANNEKGTATQKYDVPDRKTGRQTYSELLRICPTRKWNFIQCNVAQVELQLYRASRICDLVHPLRTILDDSLGCAMWFASRAKGILYPVNEAYESPCRILLLGIGADELFGGYMRHRTILRHRGWDALVQELSIELARISERNLGRDDRIVSDHGKQSRLPYLDENLVKYVQRIKPWERCYPTEKMPSGLGDKLLLRLLACKIGFQCTATFPKRAFQFGSRIANGKENATDVSNSNDDKRLFIIERMAERSSDLYEQQLLAVFKSCLTKGEDELDENDLLSICTKLHLDELIEELKLCICKHRPNKQTISFQEFRDGLLLLLRKFQGLITDKQHIVQPYHNLNICSLDIEKDQALPLVTSTSSTVRLRDMKANVIMDENRLIRLWERVKVYLRGNTDSATMHFISSCLEIPELPKQITESIFESLDHNCDGLISFDEFVVIFQKRTSMKALQREDTALSRNSIVDVNYDVDTLDFNTRTSCEINPMRTNRDSDKSEKEKVVASVSDAIAVSSSRDLDALDTSLAEIANIICDELKSLNESLGNSTIQTHIRLLREMMIVHQDEQRTLTATIDNMKVEREKMRIDMLEANERANLLAQEIDEYHVHVEKTKKDLQRQSEQRYAEITKELSDQLTIEREMDAATLKSKEDQLLALQKENHDMRNKVVDILQESQMLEAENKMLLSQIEKLRQSNNDLLTQIKVLDAEHDEIQSIEAKQQEQVNFFVDRIKQLQSEVTLLRDQNDELGAELENLRCYGKDTRYEILASSLAYDLQLDENSCHMAQEFQVDRQIKHEGASYDGFGTSMNGQGQTDTSLGDMIVKDLENVVSTSAKCLPEKCALRDGISSVITGLRSSFALQRCPSRENVPFGKSIASELEVDGEERANESSRDLVVSKIPKPPSAKRTTRSTSAEDLDTFAGQDAKNLTQTKATSLRDYPPRKEEHFVDQCKANKERHSHPNVTKVESVGPNVDVLEREKKHVTERCRELEQSLDLLKAEYEECEDYWAAKLEEERQLFEQEQKISDDKLAELITKITEYEELISPSDKSKSTGRLSPIEEKFNLEQQYIELEEEFEKWKVKTDVDISQKNLEIGHLREKLRLMEQPRTNDSYVQVPDERSLATFSDSSPCNASSTSSIPSTNEMFANMDLCGTNVQTCHTSADVPLSNTLNGLLKQNDHIDGHNLYNTGHTECPIKVMKGISRDQKMYHTNSHVAAKIMLAMKEEDEEGDADVNVIRDVMKETSCTCSQSTNQRQVGCVDLNIFQNLKVKLYAQERKKRHLQRYIKQQRQYIEKLLQRIMVQHQTEVCELQCLLRDTQERLQIQVQTTVDQADKLASADILVKDLYIENACITSHMKRLQERCLVLTGLDVGSTSM</sequence>
<keyword evidence="1" id="KW-0028">Amino-acid biosynthesis</keyword>
<dbReference type="EMBL" id="QBLH01003621">
    <property type="protein sequence ID" value="TGZ37016.1"/>
    <property type="molecule type" value="Genomic_DNA"/>
</dbReference>
<name>A0A4S2JNF0_9HYME</name>
<dbReference type="SUPFAM" id="SSF52402">
    <property type="entry name" value="Adenine nucleotide alpha hydrolases-like"/>
    <property type="match status" value="1"/>
</dbReference>
<keyword evidence="2" id="KW-0106">Calcium</keyword>
<gene>
    <name evidence="8" type="ORF">DBV15_02865</name>
</gene>
<proteinExistence type="predicted"/>
<evidence type="ECO:0000256" key="2">
    <source>
        <dbReference type="ARBA" id="ARBA00022837"/>
    </source>
</evidence>